<dbReference type="AlphaFoldDB" id="A0A392UMI8"/>
<organism evidence="2 3">
    <name type="scientific">Trifolium medium</name>
    <dbReference type="NCBI Taxonomy" id="97028"/>
    <lineage>
        <taxon>Eukaryota</taxon>
        <taxon>Viridiplantae</taxon>
        <taxon>Streptophyta</taxon>
        <taxon>Embryophyta</taxon>
        <taxon>Tracheophyta</taxon>
        <taxon>Spermatophyta</taxon>
        <taxon>Magnoliopsida</taxon>
        <taxon>eudicotyledons</taxon>
        <taxon>Gunneridae</taxon>
        <taxon>Pentapetalae</taxon>
        <taxon>rosids</taxon>
        <taxon>fabids</taxon>
        <taxon>Fabales</taxon>
        <taxon>Fabaceae</taxon>
        <taxon>Papilionoideae</taxon>
        <taxon>50 kb inversion clade</taxon>
        <taxon>NPAAA clade</taxon>
        <taxon>Hologalegina</taxon>
        <taxon>IRL clade</taxon>
        <taxon>Trifolieae</taxon>
        <taxon>Trifolium</taxon>
    </lineage>
</organism>
<keyword evidence="3" id="KW-1185">Reference proteome</keyword>
<evidence type="ECO:0000256" key="1">
    <source>
        <dbReference type="SAM" id="MobiDB-lite"/>
    </source>
</evidence>
<sequence>MAICLDTRLVRTYQTDPLETCQALADPHAESDPHPPPPVARYHEHHLAPLPPRVSKGSG</sequence>
<proteinExistence type="predicted"/>
<accession>A0A392UMI8</accession>
<dbReference type="EMBL" id="LXQA010848273">
    <property type="protein sequence ID" value="MCI73864.1"/>
    <property type="molecule type" value="Genomic_DNA"/>
</dbReference>
<dbReference type="Proteomes" id="UP000265520">
    <property type="component" value="Unassembled WGS sequence"/>
</dbReference>
<protein>
    <submittedName>
        <fullName evidence="2">Uncharacterized protein</fullName>
    </submittedName>
</protein>
<name>A0A392UMI8_9FABA</name>
<comment type="caution">
    <text evidence="2">The sequence shown here is derived from an EMBL/GenBank/DDBJ whole genome shotgun (WGS) entry which is preliminary data.</text>
</comment>
<evidence type="ECO:0000313" key="3">
    <source>
        <dbReference type="Proteomes" id="UP000265520"/>
    </source>
</evidence>
<feature type="region of interest" description="Disordered" evidence="1">
    <location>
        <begin position="25"/>
        <end position="59"/>
    </location>
</feature>
<evidence type="ECO:0000313" key="2">
    <source>
        <dbReference type="EMBL" id="MCI73864.1"/>
    </source>
</evidence>
<reference evidence="2 3" key="1">
    <citation type="journal article" date="2018" name="Front. Plant Sci.">
        <title>Red Clover (Trifolium pratense) and Zigzag Clover (T. medium) - A Picture of Genomic Similarities and Differences.</title>
        <authorList>
            <person name="Dluhosova J."/>
            <person name="Istvanek J."/>
            <person name="Nedelnik J."/>
            <person name="Repkova J."/>
        </authorList>
    </citation>
    <scope>NUCLEOTIDE SEQUENCE [LARGE SCALE GENOMIC DNA]</scope>
    <source>
        <strain evidence="3">cv. 10/8</strain>
        <tissue evidence="2">Leaf</tissue>
    </source>
</reference>